<dbReference type="InterPro" id="IPR010298">
    <property type="entry name" value="YacP-like"/>
</dbReference>
<evidence type="ECO:0000313" key="3">
    <source>
        <dbReference type="Proteomes" id="UP000254808"/>
    </source>
</evidence>
<organism evidence="2 3">
    <name type="scientific">Cyclonatronum proteinivorum</name>
    <dbReference type="NCBI Taxonomy" id="1457365"/>
    <lineage>
        <taxon>Bacteria</taxon>
        <taxon>Pseudomonadati</taxon>
        <taxon>Balneolota</taxon>
        <taxon>Balneolia</taxon>
        <taxon>Balneolales</taxon>
        <taxon>Cyclonatronaceae</taxon>
        <taxon>Cyclonatronum</taxon>
    </lineage>
</organism>
<dbReference type="KEGG" id="cprv:CYPRO_2283"/>
<reference evidence="2 3" key="1">
    <citation type="submission" date="2018-03" db="EMBL/GenBank/DDBJ databases">
        <title>Phenotypic and genomic properties of Cyclonatronum proteinivorum gen. nov., sp. nov., a haloalkaliphilic bacteroidete from soda lakes possessing Na+-translocating rhodopsin.</title>
        <authorList>
            <person name="Toshchakov S.V."/>
            <person name="Korzhenkov A."/>
            <person name="Samarov N.I."/>
            <person name="Kublanov I.V."/>
            <person name="Muntyan M.S."/>
            <person name="Sorokin D.Y."/>
        </authorList>
    </citation>
    <scope>NUCLEOTIDE SEQUENCE [LARGE SCALE GENOMIC DNA]</scope>
    <source>
        <strain evidence="2 3">Omega</strain>
    </source>
</reference>
<dbReference type="AlphaFoldDB" id="A0A345UM27"/>
<dbReference type="Proteomes" id="UP000254808">
    <property type="component" value="Chromosome"/>
</dbReference>
<sequence length="176" mass="20030">MKSRQLLIDAHNLMHKHPQIKKTLRQDHLLAMREICRYVSDWCVAQNRRASLIFDGVPQIIPGTYARLKVRFSRERTADEVIIAMLSDEGASQNWSVVTDDTEIRQKAFFYGVDVIRCDPFLGSLKNKIVPGSAGAKQPPKKKKAPVSVKDPGELADPRGLEADVDLFMRLFKERK</sequence>
<protein>
    <submittedName>
        <fullName evidence="2">YacP-like NYN domain-containing protein</fullName>
    </submittedName>
</protein>
<gene>
    <name evidence="2" type="ORF">CYPRO_2283</name>
</gene>
<dbReference type="RefSeq" id="WP_114984704.1">
    <property type="nucleotide sequence ID" value="NZ_CP027806.1"/>
</dbReference>
<dbReference type="EMBL" id="CP027806">
    <property type="protein sequence ID" value="AXJ01529.1"/>
    <property type="molecule type" value="Genomic_DNA"/>
</dbReference>
<feature type="region of interest" description="Disordered" evidence="1">
    <location>
        <begin position="132"/>
        <end position="156"/>
    </location>
</feature>
<evidence type="ECO:0000256" key="1">
    <source>
        <dbReference type="SAM" id="MobiDB-lite"/>
    </source>
</evidence>
<evidence type="ECO:0000313" key="2">
    <source>
        <dbReference type="EMBL" id="AXJ01529.1"/>
    </source>
</evidence>
<keyword evidence="3" id="KW-1185">Reference proteome</keyword>
<accession>A0A345UM27</accession>
<proteinExistence type="predicted"/>
<dbReference type="OrthoDB" id="594800at2"/>
<name>A0A345UM27_9BACT</name>
<dbReference type="Pfam" id="PF05991">
    <property type="entry name" value="NYN_YacP"/>
    <property type="match status" value="1"/>
</dbReference>